<gene>
    <name evidence="2" type="ORF">QJ048_21735</name>
</gene>
<proteinExistence type="predicted"/>
<organism evidence="2 3">
    <name type="scientific">Pinibacter soli</name>
    <dbReference type="NCBI Taxonomy" id="3044211"/>
    <lineage>
        <taxon>Bacteria</taxon>
        <taxon>Pseudomonadati</taxon>
        <taxon>Bacteroidota</taxon>
        <taxon>Chitinophagia</taxon>
        <taxon>Chitinophagales</taxon>
        <taxon>Chitinophagaceae</taxon>
        <taxon>Pinibacter</taxon>
    </lineage>
</organism>
<evidence type="ECO:0000313" key="3">
    <source>
        <dbReference type="Proteomes" id="UP001226434"/>
    </source>
</evidence>
<reference evidence="2 3" key="1">
    <citation type="submission" date="2023-05" db="EMBL/GenBank/DDBJ databases">
        <title>Genome sequence of Pinibacter sp. MAH-24.</title>
        <authorList>
            <person name="Huq M.A."/>
        </authorList>
    </citation>
    <scope>NUCLEOTIDE SEQUENCE [LARGE SCALE GENOMIC DNA]</scope>
    <source>
        <strain evidence="2 3">MAH-24</strain>
    </source>
</reference>
<dbReference type="Pfam" id="PF12728">
    <property type="entry name" value="HTH_17"/>
    <property type="match status" value="1"/>
</dbReference>
<evidence type="ECO:0000259" key="1">
    <source>
        <dbReference type="Pfam" id="PF12728"/>
    </source>
</evidence>
<accession>A0ABT6RKL4</accession>
<dbReference type="SUPFAM" id="SSF46955">
    <property type="entry name" value="Putative DNA-binding domain"/>
    <property type="match status" value="1"/>
</dbReference>
<feature type="domain" description="Helix-turn-helix" evidence="1">
    <location>
        <begin position="84"/>
        <end position="132"/>
    </location>
</feature>
<sequence>MSSNIRLKKICQHCNETFIAKTTVTKFCSDNCAKRDYKKRQKEEKITSVILDTNYQLLNTYCTEKKERDRGRATVKNKRLEKDWINICDLSELLGVSERTLYRAIKTSEFPKVKLGKRLLFNKPSVLDYLMSKNEEL</sequence>
<dbReference type="EMBL" id="JASBRG010000007">
    <property type="protein sequence ID" value="MDI3322424.1"/>
    <property type="molecule type" value="Genomic_DNA"/>
</dbReference>
<name>A0ABT6RKL4_9BACT</name>
<evidence type="ECO:0000313" key="2">
    <source>
        <dbReference type="EMBL" id="MDI3322424.1"/>
    </source>
</evidence>
<keyword evidence="3" id="KW-1185">Reference proteome</keyword>
<comment type="caution">
    <text evidence="2">The sequence shown here is derived from an EMBL/GenBank/DDBJ whole genome shotgun (WGS) entry which is preliminary data.</text>
</comment>
<dbReference type="InterPro" id="IPR009061">
    <property type="entry name" value="DNA-bd_dom_put_sf"/>
</dbReference>
<protein>
    <submittedName>
        <fullName evidence="2">Helix-turn-helix domain-containing protein</fullName>
    </submittedName>
</protein>
<dbReference type="RefSeq" id="WP_282336542.1">
    <property type="nucleotide sequence ID" value="NZ_JASBRG010000007.1"/>
</dbReference>
<dbReference type="InterPro" id="IPR041657">
    <property type="entry name" value="HTH_17"/>
</dbReference>
<dbReference type="Proteomes" id="UP001226434">
    <property type="component" value="Unassembled WGS sequence"/>
</dbReference>